<dbReference type="SUPFAM" id="SSF56925">
    <property type="entry name" value="OMPA-like"/>
    <property type="match status" value="1"/>
</dbReference>
<evidence type="ECO:0000313" key="2">
    <source>
        <dbReference type="EMBL" id="AZV77664.1"/>
    </source>
</evidence>
<dbReference type="KEGG" id="sedi:EBB79_07005"/>
<gene>
    <name evidence="2" type="ORF">EBB79_07005</name>
</gene>
<dbReference type="Proteomes" id="UP000283063">
    <property type="component" value="Chromosome"/>
</dbReference>
<dbReference type="InterPro" id="IPR011250">
    <property type="entry name" value="OMP/PagP_B-barrel"/>
</dbReference>
<reference evidence="2 3" key="1">
    <citation type="submission" date="2018-10" db="EMBL/GenBank/DDBJ databases">
        <title>Parasedimentitalea marina sp. nov., a psychrophilic bacterium isolated from deep seawater of the New Britain Trench.</title>
        <authorList>
            <person name="Cao J."/>
        </authorList>
    </citation>
    <scope>NUCLEOTIDE SEQUENCE [LARGE SCALE GENOMIC DNA]</scope>
    <source>
        <strain evidence="2 3">W43</strain>
    </source>
</reference>
<keyword evidence="3" id="KW-1185">Reference proteome</keyword>
<evidence type="ECO:0000256" key="1">
    <source>
        <dbReference type="SAM" id="SignalP"/>
    </source>
</evidence>
<dbReference type="EMBL" id="CP033219">
    <property type="protein sequence ID" value="AZV77664.1"/>
    <property type="molecule type" value="Genomic_DNA"/>
</dbReference>
<evidence type="ECO:0000313" key="3">
    <source>
        <dbReference type="Proteomes" id="UP000283063"/>
    </source>
</evidence>
<evidence type="ECO:0008006" key="4">
    <source>
        <dbReference type="Google" id="ProtNLM"/>
    </source>
</evidence>
<dbReference type="AlphaFoldDB" id="A0A3T0N0W7"/>
<protein>
    <recommendedName>
        <fullName evidence="4">Outer membrane protein beta-barrel domain-containing protein</fullName>
    </recommendedName>
</protein>
<keyword evidence="1" id="KW-0732">Signal</keyword>
<dbReference type="RefSeq" id="WP_127748222.1">
    <property type="nucleotide sequence ID" value="NZ_CP033219.1"/>
</dbReference>
<sequence>MEAKIIQTHEKKLTRTVLTLVTCVCLFAQPSAAQDDWDFIFAPYLLAPSISGTTTLGRVGGDISVDPGDILENFESGGMLRFEGQHGSGYGFSIDYSVMNLGNGASSPVGQIQANYDQSVLEAVATYQLDGNGDQVSIYAGLRHWDIDAQVTIQTGPATGQVNNGASWIDPIAGLRWQRRIAPQWRLMMQGDVGGFGVGSDFTWNAMGGLAYDRWENTSVFMMYRALGVDYEDGIRGTPSFFEYDTVTQGLLAGVGFRF</sequence>
<feature type="chain" id="PRO_5019081947" description="Outer membrane protein beta-barrel domain-containing protein" evidence="1">
    <location>
        <begin position="34"/>
        <end position="259"/>
    </location>
</feature>
<accession>A0A3T0N0W7</accession>
<name>A0A3T0N0W7_9RHOB</name>
<organism evidence="2 3">
    <name type="scientific">Parasedimentitalea marina</name>
    <dbReference type="NCBI Taxonomy" id="2483033"/>
    <lineage>
        <taxon>Bacteria</taxon>
        <taxon>Pseudomonadati</taxon>
        <taxon>Pseudomonadota</taxon>
        <taxon>Alphaproteobacteria</taxon>
        <taxon>Rhodobacterales</taxon>
        <taxon>Paracoccaceae</taxon>
        <taxon>Parasedimentitalea</taxon>
    </lineage>
</organism>
<feature type="signal peptide" evidence="1">
    <location>
        <begin position="1"/>
        <end position="33"/>
    </location>
</feature>
<proteinExistence type="predicted"/>
<dbReference type="OrthoDB" id="6555107at2"/>